<evidence type="ECO:0000313" key="2">
    <source>
        <dbReference type="Proteomes" id="UP001281761"/>
    </source>
</evidence>
<evidence type="ECO:0000313" key="1">
    <source>
        <dbReference type="EMBL" id="KAK2950954.1"/>
    </source>
</evidence>
<protein>
    <submittedName>
        <fullName evidence="1">Uncharacterized protein</fullName>
    </submittedName>
</protein>
<keyword evidence="2" id="KW-1185">Reference proteome</keyword>
<proteinExistence type="predicted"/>
<reference evidence="1 2" key="1">
    <citation type="journal article" date="2022" name="bioRxiv">
        <title>Genomics of Preaxostyla Flagellates Illuminates Evolutionary Transitions and the Path Towards Mitochondrial Loss.</title>
        <authorList>
            <person name="Novak L.V.F."/>
            <person name="Treitli S.C."/>
            <person name="Pyrih J."/>
            <person name="Halakuc P."/>
            <person name="Pipaliya S.V."/>
            <person name="Vacek V."/>
            <person name="Brzon O."/>
            <person name="Soukal P."/>
            <person name="Eme L."/>
            <person name="Dacks J.B."/>
            <person name="Karnkowska A."/>
            <person name="Elias M."/>
            <person name="Hampl V."/>
        </authorList>
    </citation>
    <scope>NUCLEOTIDE SEQUENCE [LARGE SCALE GENOMIC DNA]</scope>
    <source>
        <strain evidence="1">NAU3</strain>
        <tissue evidence="1">Gut</tissue>
    </source>
</reference>
<name>A0ABQ9XHP3_9EUKA</name>
<accession>A0ABQ9XHP3</accession>
<gene>
    <name evidence="1" type="ORF">BLNAU_14145</name>
</gene>
<sequence length="349" mass="39462">MGSIQSLFTRLTNAFKPFLRWNGRNLGFVKKFAPILRSLVKMLKEGNVLDDEQQRKAVRLLNLLNDPHLINRIDLSLELYPNSSDIDQTFVDHLWVIITCPYMTMAETGLLNRAIYLGTASGIHDLRHRDVEESDAAIRDTILNNVIVPSSRYVEHVFRQLVRIPKLDHNGYLTMLILHLFRIAPCHLPTLQYLLSSSVLQALPSVLFEGSNPFAEDMILHELSSVLAYTVLNDQRTMNRFHTLSSLHPLPTVPFSPALHPHCRWNCGDWATFIPKKDDSMEGRDVCLGHHSFADSSPIALVPCPSSPLPPTISDSIELSLKRNLQFGASERQKKIDASQSVEMAYLSC</sequence>
<dbReference type="EMBL" id="JARBJD010000127">
    <property type="protein sequence ID" value="KAK2950954.1"/>
    <property type="molecule type" value="Genomic_DNA"/>
</dbReference>
<dbReference type="Proteomes" id="UP001281761">
    <property type="component" value="Unassembled WGS sequence"/>
</dbReference>
<comment type="caution">
    <text evidence="1">The sequence shown here is derived from an EMBL/GenBank/DDBJ whole genome shotgun (WGS) entry which is preliminary data.</text>
</comment>
<organism evidence="1 2">
    <name type="scientific">Blattamonas nauphoetae</name>
    <dbReference type="NCBI Taxonomy" id="2049346"/>
    <lineage>
        <taxon>Eukaryota</taxon>
        <taxon>Metamonada</taxon>
        <taxon>Preaxostyla</taxon>
        <taxon>Oxymonadida</taxon>
        <taxon>Blattamonas</taxon>
    </lineage>
</organism>